<gene>
    <name evidence="2" type="ORF">E3N88_00923</name>
</gene>
<evidence type="ECO:0000256" key="1">
    <source>
        <dbReference type="ARBA" id="ARBA00009431"/>
    </source>
</evidence>
<dbReference type="InterPro" id="IPR001563">
    <property type="entry name" value="Peptidase_S10"/>
</dbReference>
<evidence type="ECO:0000313" key="2">
    <source>
        <dbReference type="EMBL" id="KAD7477787.1"/>
    </source>
</evidence>
<dbReference type="GO" id="GO:0006508">
    <property type="term" value="P:proteolysis"/>
    <property type="evidence" value="ECO:0007669"/>
    <property type="project" value="InterPro"/>
</dbReference>
<evidence type="ECO:0000313" key="3">
    <source>
        <dbReference type="Proteomes" id="UP000326396"/>
    </source>
</evidence>
<accession>A0A5N6Q0X9</accession>
<protein>
    <submittedName>
        <fullName evidence="2">Uncharacterized protein</fullName>
    </submittedName>
</protein>
<organism evidence="2 3">
    <name type="scientific">Mikania micrantha</name>
    <name type="common">bitter vine</name>
    <dbReference type="NCBI Taxonomy" id="192012"/>
    <lineage>
        <taxon>Eukaryota</taxon>
        <taxon>Viridiplantae</taxon>
        <taxon>Streptophyta</taxon>
        <taxon>Embryophyta</taxon>
        <taxon>Tracheophyta</taxon>
        <taxon>Spermatophyta</taxon>
        <taxon>Magnoliopsida</taxon>
        <taxon>eudicotyledons</taxon>
        <taxon>Gunneridae</taxon>
        <taxon>Pentapetalae</taxon>
        <taxon>asterids</taxon>
        <taxon>campanulids</taxon>
        <taxon>Asterales</taxon>
        <taxon>Asteraceae</taxon>
        <taxon>Asteroideae</taxon>
        <taxon>Heliantheae alliance</taxon>
        <taxon>Eupatorieae</taxon>
        <taxon>Mikania</taxon>
    </lineage>
</organism>
<name>A0A5N6Q0X9_9ASTR</name>
<dbReference type="EMBL" id="SZYD01000001">
    <property type="protein sequence ID" value="KAD7477787.1"/>
    <property type="molecule type" value="Genomic_DNA"/>
</dbReference>
<dbReference type="InterPro" id="IPR029058">
    <property type="entry name" value="AB_hydrolase_fold"/>
</dbReference>
<dbReference type="Gene3D" id="3.40.50.12670">
    <property type="match status" value="1"/>
</dbReference>
<dbReference type="Pfam" id="PF00450">
    <property type="entry name" value="Peptidase_S10"/>
    <property type="match status" value="1"/>
</dbReference>
<sequence length="198" mass="22752">MERVVHSLVRRLSFDDPKRSNDDSIVIWGYDHKASSYDIQRKNGKMRHLSGIAKALQHLFHDLKIMINLTAILENKLVPLEIIISSDHLIYCERISTDEAISSKEVASAKGMVEKFVSINSTLHYRQGKNDTFYYAYDIFSSFSYHKKLSTKSCRALIFNGDHDLTFPYVGVEQWISSLNLEVEAPWKPFYLDSQVGG</sequence>
<reference evidence="2 3" key="1">
    <citation type="submission" date="2019-05" db="EMBL/GenBank/DDBJ databases">
        <title>Mikania micrantha, genome provides insights into the molecular mechanism of rapid growth.</title>
        <authorList>
            <person name="Liu B."/>
        </authorList>
    </citation>
    <scope>NUCLEOTIDE SEQUENCE [LARGE SCALE GENOMIC DNA]</scope>
    <source>
        <strain evidence="2">NLD-2019</strain>
        <tissue evidence="2">Leaf</tissue>
    </source>
</reference>
<dbReference type="Proteomes" id="UP000326396">
    <property type="component" value="Linkage Group LG1"/>
</dbReference>
<comment type="caution">
    <text evidence="2">The sequence shown here is derived from an EMBL/GenBank/DDBJ whole genome shotgun (WGS) entry which is preliminary data.</text>
</comment>
<dbReference type="GO" id="GO:0004185">
    <property type="term" value="F:serine-type carboxypeptidase activity"/>
    <property type="evidence" value="ECO:0007669"/>
    <property type="project" value="InterPro"/>
</dbReference>
<proteinExistence type="inferred from homology"/>
<dbReference type="SUPFAM" id="SSF53474">
    <property type="entry name" value="alpha/beta-Hydrolases"/>
    <property type="match status" value="1"/>
</dbReference>
<dbReference type="OrthoDB" id="443318at2759"/>
<keyword evidence="3" id="KW-1185">Reference proteome</keyword>
<comment type="similarity">
    <text evidence="1">Belongs to the peptidase S10 family.</text>
</comment>
<dbReference type="AlphaFoldDB" id="A0A5N6Q0X9"/>